<evidence type="ECO:0000313" key="8">
    <source>
        <dbReference type="EMBL" id="MFC2925210.1"/>
    </source>
</evidence>
<dbReference type="Proteomes" id="UP001595379">
    <property type="component" value="Unassembled WGS sequence"/>
</dbReference>
<dbReference type="RefSeq" id="WP_343164087.1">
    <property type="nucleotide sequence ID" value="NZ_JBHRSV010000001.1"/>
</dbReference>
<evidence type="ECO:0000256" key="2">
    <source>
        <dbReference type="ARBA" id="ARBA00006228"/>
    </source>
</evidence>
<keyword evidence="6 7" id="KW-0472">Membrane</keyword>
<feature type="transmembrane region" description="Helical" evidence="7">
    <location>
        <begin position="25"/>
        <end position="42"/>
    </location>
</feature>
<organism evidence="8 9">
    <name type="scientific">Hyphobacterium vulgare</name>
    <dbReference type="NCBI Taxonomy" id="1736751"/>
    <lineage>
        <taxon>Bacteria</taxon>
        <taxon>Pseudomonadati</taxon>
        <taxon>Pseudomonadota</taxon>
        <taxon>Alphaproteobacteria</taxon>
        <taxon>Maricaulales</taxon>
        <taxon>Maricaulaceae</taxon>
        <taxon>Hyphobacterium</taxon>
    </lineage>
</organism>
<dbReference type="PANTHER" id="PTHR34584:SF1">
    <property type="entry name" value="NA(+)_H(+) ANTIPORTER SUBUNIT E1"/>
    <property type="match status" value="1"/>
</dbReference>
<keyword evidence="4 7" id="KW-0812">Transmembrane</keyword>
<comment type="caution">
    <text evidence="8">The sequence shown here is derived from an EMBL/GenBank/DDBJ whole genome shotgun (WGS) entry which is preliminary data.</text>
</comment>
<comment type="similarity">
    <text evidence="2">Belongs to the CPA3 antiporters (TC 2.A.63) subunit E family.</text>
</comment>
<name>A0ABV6ZUT9_9PROT</name>
<evidence type="ECO:0000256" key="7">
    <source>
        <dbReference type="SAM" id="Phobius"/>
    </source>
</evidence>
<dbReference type="PANTHER" id="PTHR34584">
    <property type="entry name" value="NA(+)/H(+) ANTIPORTER SUBUNIT E1"/>
    <property type="match status" value="1"/>
</dbReference>
<keyword evidence="3" id="KW-1003">Cell membrane</keyword>
<gene>
    <name evidence="8" type="ORF">ACFOOR_03730</name>
</gene>
<keyword evidence="9" id="KW-1185">Reference proteome</keyword>
<comment type="subcellular location">
    <subcellularLocation>
        <location evidence="1">Cell membrane</location>
        <topology evidence="1">Multi-pass membrane protein</topology>
    </subcellularLocation>
</comment>
<evidence type="ECO:0000256" key="5">
    <source>
        <dbReference type="ARBA" id="ARBA00022989"/>
    </source>
</evidence>
<evidence type="ECO:0000313" key="9">
    <source>
        <dbReference type="Proteomes" id="UP001595379"/>
    </source>
</evidence>
<evidence type="ECO:0000256" key="6">
    <source>
        <dbReference type="ARBA" id="ARBA00023136"/>
    </source>
</evidence>
<sequence length="162" mass="17618">MIYGTGLAVILAVIWWVLSGYDKTLLLSLGAASVVVTLLLAIRMRIIDRETAPFFRLPTLIPFYTWLGGEIAKSNVAVLKAALKPEIDVTPRLVRVPVKAQSDLSRCIFANSITLTPGTVTVEVEKDAFLVHALTPDFTGADGFAEMNARADRATDGRRQSS</sequence>
<protein>
    <submittedName>
        <fullName evidence="8">Na+/H+ antiporter subunit E</fullName>
    </submittedName>
</protein>
<accession>A0ABV6ZUT9</accession>
<reference evidence="9" key="1">
    <citation type="journal article" date="2019" name="Int. J. Syst. Evol. Microbiol.">
        <title>The Global Catalogue of Microorganisms (GCM) 10K type strain sequencing project: providing services to taxonomists for standard genome sequencing and annotation.</title>
        <authorList>
            <consortium name="The Broad Institute Genomics Platform"/>
            <consortium name="The Broad Institute Genome Sequencing Center for Infectious Disease"/>
            <person name="Wu L."/>
            <person name="Ma J."/>
        </authorList>
    </citation>
    <scope>NUCLEOTIDE SEQUENCE [LARGE SCALE GENOMIC DNA]</scope>
    <source>
        <strain evidence="9">KCTC 52487</strain>
    </source>
</reference>
<dbReference type="InterPro" id="IPR002758">
    <property type="entry name" value="Cation_antiport_E"/>
</dbReference>
<evidence type="ECO:0000256" key="1">
    <source>
        <dbReference type="ARBA" id="ARBA00004651"/>
    </source>
</evidence>
<evidence type="ECO:0000256" key="4">
    <source>
        <dbReference type="ARBA" id="ARBA00022692"/>
    </source>
</evidence>
<dbReference type="EMBL" id="JBHRSV010000001">
    <property type="protein sequence ID" value="MFC2925210.1"/>
    <property type="molecule type" value="Genomic_DNA"/>
</dbReference>
<proteinExistence type="inferred from homology"/>
<keyword evidence="5 7" id="KW-1133">Transmembrane helix</keyword>
<dbReference type="Pfam" id="PF01899">
    <property type="entry name" value="MNHE"/>
    <property type="match status" value="1"/>
</dbReference>
<evidence type="ECO:0000256" key="3">
    <source>
        <dbReference type="ARBA" id="ARBA00022475"/>
    </source>
</evidence>